<keyword evidence="8" id="KW-1185">Reference proteome</keyword>
<sequence length="483" mass="52198">MRDAFEESTLLIRYTAYYGLARGVPGLLNFLAIAIYTRLLSPSDYGIYALVVVWVGLVNVVCFQWIRLSLLRFFPAHLEAPQRLLSTLLLAYTSVALLTGVAGVGVLLTVSDPALRSLVFIAVPLVWVQAGFELSLELMRSQLNPLRYGLMAGVRAIIALGLGVLLITWGFGAFGPLVAMLVGMLVAVVTLGASLWRGARPSLTLMPDLKPLLVYGLPLTATFALEFVVSSSDRFLLAALLNNEAVGIYTAGYDLVAHVINLLLVTVNLAAYPLVVRAFEQHGREAAHEQLDRNGSLLLLIAIPVTLGFIVLAPQIVALMLGEAFHAGATQLVPWVALAIFMCCIRAFHFDLAFQLSEKTFYQVWINGGAALVNVALNLLLIPAFGLVGAAYATVIAYGVALALSVLLGRRLFAISLITRDNLKVLLSGAIMVACLWPLREASGALALMEQVLWGATVYTVSAFSMNVANVRDRVFAKRRTAK</sequence>
<feature type="transmembrane region" description="Helical" evidence="6">
    <location>
        <begin position="451"/>
        <end position="471"/>
    </location>
</feature>
<feature type="transmembrane region" description="Helical" evidence="6">
    <location>
        <begin position="211"/>
        <end position="229"/>
    </location>
</feature>
<dbReference type="KEGG" id="csa:Csal_1714"/>
<keyword evidence="3 6" id="KW-0812">Transmembrane</keyword>
<evidence type="ECO:0000313" key="8">
    <source>
        <dbReference type="Proteomes" id="UP000000239"/>
    </source>
</evidence>
<dbReference type="PANTHER" id="PTHR30250">
    <property type="entry name" value="PST FAMILY PREDICTED COLANIC ACID TRANSPORTER"/>
    <property type="match status" value="1"/>
</dbReference>
<name>Q1QWU2_CHRI1</name>
<dbReference type="HOGENOM" id="CLU_022017_7_3_6"/>
<evidence type="ECO:0000313" key="7">
    <source>
        <dbReference type="EMBL" id="ABE59066.1"/>
    </source>
</evidence>
<feature type="transmembrane region" description="Helical" evidence="6">
    <location>
        <begin position="87"/>
        <end position="108"/>
    </location>
</feature>
<accession>Q1QWU2</accession>
<gene>
    <name evidence="7" type="ordered locus">Csal_1714</name>
</gene>
<evidence type="ECO:0000256" key="3">
    <source>
        <dbReference type="ARBA" id="ARBA00022692"/>
    </source>
</evidence>
<evidence type="ECO:0000256" key="5">
    <source>
        <dbReference type="ARBA" id="ARBA00023136"/>
    </source>
</evidence>
<feature type="transmembrane region" description="Helical" evidence="6">
    <location>
        <begin position="297"/>
        <end position="320"/>
    </location>
</feature>
<evidence type="ECO:0000256" key="2">
    <source>
        <dbReference type="ARBA" id="ARBA00022475"/>
    </source>
</evidence>
<dbReference type="InterPro" id="IPR050833">
    <property type="entry name" value="Poly_Biosynth_Transport"/>
</dbReference>
<organism evidence="7 8">
    <name type="scientific">Chromohalobacter israelensis (strain ATCC BAA-138 / DSM 3043 / CIP 106854 / NCIMB 13768 / 1H11)</name>
    <name type="common">Chromohalobacter salexigens</name>
    <dbReference type="NCBI Taxonomy" id="290398"/>
    <lineage>
        <taxon>Bacteria</taxon>
        <taxon>Pseudomonadati</taxon>
        <taxon>Pseudomonadota</taxon>
        <taxon>Gammaproteobacteria</taxon>
        <taxon>Oceanospirillales</taxon>
        <taxon>Halomonadaceae</taxon>
        <taxon>Chromohalobacter</taxon>
    </lineage>
</organism>
<keyword evidence="5 6" id="KW-0472">Membrane</keyword>
<dbReference type="STRING" id="290398.Csal_1714"/>
<dbReference type="eggNOG" id="COG2244">
    <property type="taxonomic scope" value="Bacteria"/>
</dbReference>
<protein>
    <submittedName>
        <fullName evidence="7">Polysaccharide biosynthesis protein</fullName>
    </submittedName>
</protein>
<feature type="transmembrane region" description="Helical" evidence="6">
    <location>
        <begin position="148"/>
        <end position="171"/>
    </location>
</feature>
<keyword evidence="4 6" id="KW-1133">Transmembrane helix</keyword>
<comment type="subcellular location">
    <subcellularLocation>
        <location evidence="1">Cell membrane</location>
        <topology evidence="1">Multi-pass membrane protein</topology>
    </subcellularLocation>
</comment>
<dbReference type="EMBL" id="CP000285">
    <property type="protein sequence ID" value="ABE59066.1"/>
    <property type="molecule type" value="Genomic_DNA"/>
</dbReference>
<feature type="transmembrane region" description="Helical" evidence="6">
    <location>
        <begin position="177"/>
        <end position="199"/>
    </location>
</feature>
<feature type="transmembrane region" description="Helical" evidence="6">
    <location>
        <begin position="255"/>
        <end position="276"/>
    </location>
</feature>
<feature type="transmembrane region" description="Helical" evidence="6">
    <location>
        <begin position="421"/>
        <end position="439"/>
    </location>
</feature>
<dbReference type="GO" id="GO:0005886">
    <property type="term" value="C:plasma membrane"/>
    <property type="evidence" value="ECO:0007669"/>
    <property type="project" value="UniProtKB-SubCell"/>
</dbReference>
<dbReference type="PANTHER" id="PTHR30250:SF31">
    <property type="entry name" value="INNER MEMBRANE PROTEIN YGHQ"/>
    <property type="match status" value="1"/>
</dbReference>
<feature type="transmembrane region" description="Helical" evidence="6">
    <location>
        <begin position="332"/>
        <end position="352"/>
    </location>
</feature>
<keyword evidence="2" id="KW-1003">Cell membrane</keyword>
<reference evidence="7 8" key="1">
    <citation type="journal article" date="2011" name="Stand. Genomic Sci.">
        <title>Complete genome sequence of the halophilic and highly halotolerant Chromohalobacter salexigens type strain (1H11(T)).</title>
        <authorList>
            <person name="Copeland A."/>
            <person name="O'Connor K."/>
            <person name="Lucas S."/>
            <person name="Lapidus A."/>
            <person name="Berry K.W."/>
            <person name="Detter J.C."/>
            <person name="Del Rio T.G."/>
            <person name="Hammon N."/>
            <person name="Dalin E."/>
            <person name="Tice H."/>
            <person name="Pitluck S."/>
            <person name="Bruce D."/>
            <person name="Goodwin L."/>
            <person name="Han C."/>
            <person name="Tapia R."/>
            <person name="Saunders E."/>
            <person name="Schmutz J."/>
            <person name="Brettin T."/>
            <person name="Larimer F."/>
            <person name="Land M."/>
            <person name="Hauser L."/>
            <person name="Vargas C."/>
            <person name="Nieto J.J."/>
            <person name="Kyrpides N.C."/>
            <person name="Ivanova N."/>
            <person name="Goker M."/>
            <person name="Klenk H.P."/>
            <person name="Csonka L.N."/>
            <person name="Woyke T."/>
        </authorList>
    </citation>
    <scope>NUCLEOTIDE SEQUENCE [LARGE SCALE GENOMIC DNA]</scope>
    <source>
        <strain evidence="8">ATCC BAA-138 / DSM 3043 / CIP 106854 / NCIMB 13768 / 1H11</strain>
    </source>
</reference>
<dbReference type="Pfam" id="PF13440">
    <property type="entry name" value="Polysacc_synt_3"/>
    <property type="match status" value="1"/>
</dbReference>
<dbReference type="Proteomes" id="UP000000239">
    <property type="component" value="Chromosome"/>
</dbReference>
<proteinExistence type="predicted"/>
<feature type="transmembrane region" description="Helical" evidence="6">
    <location>
        <begin position="391"/>
        <end position="409"/>
    </location>
</feature>
<evidence type="ECO:0000256" key="6">
    <source>
        <dbReference type="SAM" id="Phobius"/>
    </source>
</evidence>
<feature type="transmembrane region" description="Helical" evidence="6">
    <location>
        <begin position="114"/>
        <end position="136"/>
    </location>
</feature>
<feature type="transmembrane region" description="Helical" evidence="6">
    <location>
        <begin position="45"/>
        <end position="66"/>
    </location>
</feature>
<feature type="transmembrane region" description="Helical" evidence="6">
    <location>
        <begin position="20"/>
        <end position="39"/>
    </location>
</feature>
<evidence type="ECO:0000256" key="4">
    <source>
        <dbReference type="ARBA" id="ARBA00022989"/>
    </source>
</evidence>
<feature type="transmembrane region" description="Helical" evidence="6">
    <location>
        <begin position="364"/>
        <end position="385"/>
    </location>
</feature>
<evidence type="ECO:0000256" key="1">
    <source>
        <dbReference type="ARBA" id="ARBA00004651"/>
    </source>
</evidence>
<dbReference type="AlphaFoldDB" id="Q1QWU2"/>